<reference evidence="1" key="1">
    <citation type="submission" date="2023-02" db="EMBL/GenBank/DDBJ databases">
        <title>Genome of toxic invasive species Heracleum sosnowskyi carries increased number of genes despite the absence of recent whole-genome duplications.</title>
        <authorList>
            <person name="Schelkunov M."/>
            <person name="Shtratnikova V."/>
            <person name="Makarenko M."/>
            <person name="Klepikova A."/>
            <person name="Omelchenko D."/>
            <person name="Novikova G."/>
            <person name="Obukhova E."/>
            <person name="Bogdanov V."/>
            <person name="Penin A."/>
            <person name="Logacheva M."/>
        </authorList>
    </citation>
    <scope>NUCLEOTIDE SEQUENCE</scope>
    <source>
        <strain evidence="1">Hsosn_3</strain>
        <tissue evidence="1">Leaf</tissue>
    </source>
</reference>
<organism evidence="1 2">
    <name type="scientific">Heracleum sosnowskyi</name>
    <dbReference type="NCBI Taxonomy" id="360622"/>
    <lineage>
        <taxon>Eukaryota</taxon>
        <taxon>Viridiplantae</taxon>
        <taxon>Streptophyta</taxon>
        <taxon>Embryophyta</taxon>
        <taxon>Tracheophyta</taxon>
        <taxon>Spermatophyta</taxon>
        <taxon>Magnoliopsida</taxon>
        <taxon>eudicotyledons</taxon>
        <taxon>Gunneridae</taxon>
        <taxon>Pentapetalae</taxon>
        <taxon>asterids</taxon>
        <taxon>campanulids</taxon>
        <taxon>Apiales</taxon>
        <taxon>Apiaceae</taxon>
        <taxon>Apioideae</taxon>
        <taxon>apioid superclade</taxon>
        <taxon>Tordylieae</taxon>
        <taxon>Tordyliinae</taxon>
        <taxon>Heracleum</taxon>
    </lineage>
</organism>
<dbReference type="PANTHER" id="PTHR31672">
    <property type="entry name" value="BNACNNG10540D PROTEIN"/>
    <property type="match status" value="1"/>
</dbReference>
<evidence type="ECO:0000313" key="2">
    <source>
        <dbReference type="Proteomes" id="UP001237642"/>
    </source>
</evidence>
<dbReference type="PANTHER" id="PTHR31672:SF13">
    <property type="entry name" value="F-BOX PROTEIN CPR30-LIKE"/>
    <property type="match status" value="1"/>
</dbReference>
<name>A0AAD8IVG4_9APIA</name>
<sequence length="194" mass="22077">MSDVLPELIIEIFSHLPVKSLLRFRDLNDCPGNFATGYASALSNVFVDDSLHWLVDNDGPGIVQISAFHLGIEEYRVVQLPDCRFFDMNCVTNMGNLRGKLCLLSGYDKSSLDIWVMNSYEDGNQVILHQAGGEKLVWCDIRQRTGEAKEIHGIPRFWQFFQHVESLVKLPNDSSTKNRDDSLSKRFKTVVLIK</sequence>
<keyword evidence="2" id="KW-1185">Reference proteome</keyword>
<proteinExistence type="predicted"/>
<dbReference type="Proteomes" id="UP001237642">
    <property type="component" value="Unassembled WGS sequence"/>
</dbReference>
<dbReference type="AlphaFoldDB" id="A0AAD8IVG4"/>
<accession>A0AAD8IVG4</accession>
<protein>
    <recommendedName>
        <fullName evidence="3">F-box associated domain-containing protein</fullName>
    </recommendedName>
</protein>
<evidence type="ECO:0000313" key="1">
    <source>
        <dbReference type="EMBL" id="KAK1391556.1"/>
    </source>
</evidence>
<reference evidence="1" key="2">
    <citation type="submission" date="2023-05" db="EMBL/GenBank/DDBJ databases">
        <authorList>
            <person name="Schelkunov M.I."/>
        </authorList>
    </citation>
    <scope>NUCLEOTIDE SEQUENCE</scope>
    <source>
        <strain evidence="1">Hsosn_3</strain>
        <tissue evidence="1">Leaf</tissue>
    </source>
</reference>
<evidence type="ECO:0008006" key="3">
    <source>
        <dbReference type="Google" id="ProtNLM"/>
    </source>
</evidence>
<dbReference type="InterPro" id="IPR050796">
    <property type="entry name" value="SCF_F-box_component"/>
</dbReference>
<comment type="caution">
    <text evidence="1">The sequence shown here is derived from an EMBL/GenBank/DDBJ whole genome shotgun (WGS) entry which is preliminary data.</text>
</comment>
<dbReference type="EMBL" id="JAUIZM010000003">
    <property type="protein sequence ID" value="KAK1391556.1"/>
    <property type="molecule type" value="Genomic_DNA"/>
</dbReference>
<gene>
    <name evidence="1" type="ORF">POM88_010612</name>
</gene>